<organism evidence="1 2">
    <name type="scientific">Ehrlichia cf. muris str. EmCRT</name>
    <dbReference type="NCBI Taxonomy" id="1359167"/>
    <lineage>
        <taxon>Bacteria</taxon>
        <taxon>Pseudomonadati</taxon>
        <taxon>Pseudomonadota</taxon>
        <taxon>Alphaproteobacteria</taxon>
        <taxon>Rickettsiales</taxon>
        <taxon>Anaplasmataceae</taxon>
        <taxon>Ehrlichia</taxon>
    </lineage>
</organism>
<dbReference type="InterPro" id="IPR002817">
    <property type="entry name" value="ThiC/BzaA/B"/>
</dbReference>
<dbReference type="AlphaFoldDB" id="A0A0F3NDQ6"/>
<dbReference type="PANTHER" id="PTHR30557">
    <property type="entry name" value="THIAMINE BIOSYNTHESIS PROTEIN THIC"/>
    <property type="match status" value="1"/>
</dbReference>
<dbReference type="EMBL" id="LANU01000001">
    <property type="protein sequence ID" value="KJV65891.1"/>
    <property type="molecule type" value="Genomic_DNA"/>
</dbReference>
<dbReference type="GO" id="GO:0009228">
    <property type="term" value="P:thiamine biosynthetic process"/>
    <property type="evidence" value="ECO:0007669"/>
    <property type="project" value="InterPro"/>
</dbReference>
<name>A0A0F3NDQ6_9RICK</name>
<gene>
    <name evidence="1" type="ORF">EMUCRT_0073</name>
</gene>
<evidence type="ECO:0000313" key="1">
    <source>
        <dbReference type="EMBL" id="KJV65891.1"/>
    </source>
</evidence>
<accession>A0A0F3NDQ6</accession>
<dbReference type="GO" id="GO:0051536">
    <property type="term" value="F:iron-sulfur cluster binding"/>
    <property type="evidence" value="ECO:0007669"/>
    <property type="project" value="InterPro"/>
</dbReference>
<dbReference type="PATRIC" id="fig|1359167.3.peg.70"/>
<proteinExistence type="predicted"/>
<dbReference type="Proteomes" id="UP000033546">
    <property type="component" value="Unassembled WGS sequence"/>
</dbReference>
<sequence>MINLTLSLDPKTAKSLHYESLPSEKTKSAHFCSMCEPKFCSMKLTY</sequence>
<comment type="caution">
    <text evidence="1">The sequence shown here is derived from an EMBL/GenBank/DDBJ whole genome shotgun (WGS) entry which is preliminary data.</text>
</comment>
<dbReference type="PANTHER" id="PTHR30557:SF1">
    <property type="entry name" value="PHOSPHOMETHYLPYRIMIDINE SYNTHASE, CHLOROPLASTIC"/>
    <property type="match status" value="1"/>
</dbReference>
<reference evidence="1 2" key="1">
    <citation type="submission" date="2015-02" db="EMBL/GenBank/DDBJ databases">
        <title>Genome Sequencing of Rickettsiales.</title>
        <authorList>
            <person name="Daugherty S.C."/>
            <person name="Su Q."/>
            <person name="Abolude K."/>
            <person name="Beier-Sexton M."/>
            <person name="Carlyon J.A."/>
            <person name="Carter R."/>
            <person name="Day N.P."/>
            <person name="Dumler S.J."/>
            <person name="Dyachenko V."/>
            <person name="Godinez A."/>
            <person name="Kurtti T.J."/>
            <person name="Lichay M."/>
            <person name="Mullins K.E."/>
            <person name="Ott S."/>
            <person name="Pappas-Brown V."/>
            <person name="Paris D.H."/>
            <person name="Patel P."/>
            <person name="Richards A.L."/>
            <person name="Sadzewicz L."/>
            <person name="Sears K."/>
            <person name="Seidman D."/>
            <person name="Sengamalay N."/>
            <person name="Stenos J."/>
            <person name="Tallon L.J."/>
            <person name="Vincent G."/>
            <person name="Fraser C.M."/>
            <person name="Munderloh U."/>
            <person name="Dunning-Hotopp J.C."/>
        </authorList>
    </citation>
    <scope>NUCLEOTIDE SEQUENCE [LARGE SCALE GENOMIC DNA]</scope>
    <source>
        <strain evidence="1 2">EmCRT</strain>
    </source>
</reference>
<evidence type="ECO:0000313" key="2">
    <source>
        <dbReference type="Proteomes" id="UP000033546"/>
    </source>
</evidence>
<protein>
    <submittedName>
        <fullName evidence="1">ThiC family protein</fullName>
    </submittedName>
</protein>